<reference evidence="1 2" key="1">
    <citation type="submission" date="2016-10" db="EMBL/GenBank/DDBJ databases">
        <title>The genome sequence of Colletotrichum fioriniae PJ7.</title>
        <authorList>
            <person name="Baroncelli R."/>
        </authorList>
    </citation>
    <scope>NUCLEOTIDE SEQUENCE [LARGE SCALE GENOMIC DNA]</scope>
    <source>
        <strain evidence="1">Col 31</strain>
    </source>
</reference>
<organism evidence="1 2">
    <name type="scientific">Colletotrichum melonis</name>
    <dbReference type="NCBI Taxonomy" id="1209925"/>
    <lineage>
        <taxon>Eukaryota</taxon>
        <taxon>Fungi</taxon>
        <taxon>Dikarya</taxon>
        <taxon>Ascomycota</taxon>
        <taxon>Pezizomycotina</taxon>
        <taxon>Sordariomycetes</taxon>
        <taxon>Hypocreomycetidae</taxon>
        <taxon>Glomerellales</taxon>
        <taxon>Glomerellaceae</taxon>
        <taxon>Colletotrichum</taxon>
        <taxon>Colletotrichum acutatum species complex</taxon>
    </lineage>
</organism>
<sequence length="129" mass="14727">MADGGADSPFGGGLSRRREIAFAEWSRHRSEKPGKTLLWLLDRRTFELPWMVHDLFSAHSMLWVWLSYLTKRASLPPPCLLRTLRELAALPACRVLTKVFRCPPQTSRSPRCCQYECRAALLGNVPECL</sequence>
<dbReference type="EMBL" id="MLGG01000024">
    <property type="protein sequence ID" value="KAK1455449.1"/>
    <property type="molecule type" value="Genomic_DNA"/>
</dbReference>
<evidence type="ECO:0000313" key="2">
    <source>
        <dbReference type="Proteomes" id="UP001239795"/>
    </source>
</evidence>
<proteinExistence type="predicted"/>
<name>A0AAI9UBU7_9PEZI</name>
<protein>
    <submittedName>
        <fullName evidence="1">Uncharacterized protein</fullName>
    </submittedName>
</protein>
<dbReference type="Proteomes" id="UP001239795">
    <property type="component" value="Unassembled WGS sequence"/>
</dbReference>
<dbReference type="AlphaFoldDB" id="A0AAI9UBU7"/>
<keyword evidence="2" id="KW-1185">Reference proteome</keyword>
<accession>A0AAI9UBU7</accession>
<gene>
    <name evidence="1" type="ORF">CMEL01_04209</name>
</gene>
<comment type="caution">
    <text evidence="1">The sequence shown here is derived from an EMBL/GenBank/DDBJ whole genome shotgun (WGS) entry which is preliminary data.</text>
</comment>
<evidence type="ECO:0000313" key="1">
    <source>
        <dbReference type="EMBL" id="KAK1455449.1"/>
    </source>
</evidence>